<evidence type="ECO:0000313" key="4">
    <source>
        <dbReference type="Proteomes" id="UP000609121"/>
    </source>
</evidence>
<sequence length="177" mass="18384">MRTSFAFAAGAVMAALNLAQPVLAQPQQPGSAQQQDSCGRDRDSQTCAHSQARPAPGARNEGAREEGARKEDGRQQGGPDRARGQDQGQARGEGGRPGEAARAPSRQVAQSAPARPAPKPGDSARGGRPVTPGPDGRLQAPPKGQEYRVIDDRVVRVDSQTLKVLAVVGLASVLLAN</sequence>
<dbReference type="AlphaFoldDB" id="A0A8J6YZ46"/>
<evidence type="ECO:0008006" key="5">
    <source>
        <dbReference type="Google" id="ProtNLM"/>
    </source>
</evidence>
<dbReference type="EMBL" id="JACVXA010000097">
    <property type="protein sequence ID" value="MBE3640477.1"/>
    <property type="molecule type" value="Genomic_DNA"/>
</dbReference>
<feature type="chain" id="PRO_5035174869" description="RcnB family protein" evidence="2">
    <location>
        <begin position="25"/>
        <end position="177"/>
    </location>
</feature>
<gene>
    <name evidence="3" type="ORF">ICN82_19920</name>
</gene>
<evidence type="ECO:0000256" key="1">
    <source>
        <dbReference type="SAM" id="MobiDB-lite"/>
    </source>
</evidence>
<dbReference type="RefSeq" id="WP_193186712.1">
    <property type="nucleotide sequence ID" value="NZ_JACVXA010000097.1"/>
</dbReference>
<name>A0A8J6YZ46_9RHOB</name>
<comment type="caution">
    <text evidence="3">The sequence shown here is derived from an EMBL/GenBank/DDBJ whole genome shotgun (WGS) entry which is preliminary data.</text>
</comment>
<feature type="region of interest" description="Disordered" evidence="1">
    <location>
        <begin position="24"/>
        <end position="147"/>
    </location>
</feature>
<accession>A0A8J6YZ46</accession>
<reference evidence="3" key="1">
    <citation type="submission" date="2020-09" db="EMBL/GenBank/DDBJ databases">
        <title>A novel bacterium of genus Mangrovicoccus, isolated from South China Sea.</title>
        <authorList>
            <person name="Huang H."/>
            <person name="Mo K."/>
            <person name="Hu Y."/>
        </authorList>
    </citation>
    <scope>NUCLEOTIDE SEQUENCE</scope>
    <source>
        <strain evidence="3">HB182678</strain>
    </source>
</reference>
<protein>
    <recommendedName>
        <fullName evidence="5">RcnB family protein</fullName>
    </recommendedName>
</protein>
<feature type="compositionally biased region" description="Low complexity" evidence="1">
    <location>
        <begin position="24"/>
        <end position="35"/>
    </location>
</feature>
<keyword evidence="2" id="KW-0732">Signal</keyword>
<dbReference type="Proteomes" id="UP000609121">
    <property type="component" value="Unassembled WGS sequence"/>
</dbReference>
<feature type="compositionally biased region" description="Basic and acidic residues" evidence="1">
    <location>
        <begin position="61"/>
        <end position="84"/>
    </location>
</feature>
<keyword evidence="4" id="KW-1185">Reference proteome</keyword>
<evidence type="ECO:0000313" key="3">
    <source>
        <dbReference type="EMBL" id="MBE3640477.1"/>
    </source>
</evidence>
<organism evidence="3 4">
    <name type="scientific">Mangrovicoccus algicola</name>
    <dbReference type="NCBI Taxonomy" id="2771008"/>
    <lineage>
        <taxon>Bacteria</taxon>
        <taxon>Pseudomonadati</taxon>
        <taxon>Pseudomonadota</taxon>
        <taxon>Alphaproteobacteria</taxon>
        <taxon>Rhodobacterales</taxon>
        <taxon>Paracoccaceae</taxon>
        <taxon>Mangrovicoccus</taxon>
    </lineage>
</organism>
<proteinExistence type="predicted"/>
<evidence type="ECO:0000256" key="2">
    <source>
        <dbReference type="SAM" id="SignalP"/>
    </source>
</evidence>
<feature type="signal peptide" evidence="2">
    <location>
        <begin position="1"/>
        <end position="24"/>
    </location>
</feature>